<evidence type="ECO:0000256" key="1">
    <source>
        <dbReference type="SAM" id="SignalP"/>
    </source>
</evidence>
<protein>
    <submittedName>
        <fullName evidence="2">Prostaglandin-F synthase</fullName>
    </submittedName>
</protein>
<keyword evidence="1" id="KW-0732">Signal</keyword>
<evidence type="ECO:0000313" key="2">
    <source>
        <dbReference type="EMBL" id="KAK7242266.1"/>
    </source>
</evidence>
<feature type="signal peptide" evidence="1">
    <location>
        <begin position="1"/>
        <end position="19"/>
    </location>
</feature>
<keyword evidence="3" id="KW-1185">Reference proteome</keyword>
<gene>
    <name evidence="2" type="ORF">SO694_00013455</name>
</gene>
<comment type="caution">
    <text evidence="2">The sequence shown here is derived from an EMBL/GenBank/DDBJ whole genome shotgun (WGS) entry which is preliminary data.</text>
</comment>
<dbReference type="EMBL" id="JBBJCI010000146">
    <property type="protein sequence ID" value="KAK7242266.1"/>
    <property type="molecule type" value="Genomic_DNA"/>
</dbReference>
<name>A0ABR1G1D8_AURAN</name>
<accession>A0ABR1G1D8</accession>
<evidence type="ECO:0000313" key="3">
    <source>
        <dbReference type="Proteomes" id="UP001363151"/>
    </source>
</evidence>
<dbReference type="Pfam" id="PF13911">
    <property type="entry name" value="AhpC-TSA_2"/>
    <property type="match status" value="1"/>
</dbReference>
<dbReference type="Proteomes" id="UP001363151">
    <property type="component" value="Unassembled WGS sequence"/>
</dbReference>
<proteinExistence type="predicted"/>
<reference evidence="2 3" key="1">
    <citation type="submission" date="2024-03" db="EMBL/GenBank/DDBJ databases">
        <title>Aureococcus anophagefferens CCMP1851 and Kratosvirus quantuckense: Draft genome of a second virus-susceptible host strain in the model system.</title>
        <authorList>
            <person name="Chase E."/>
            <person name="Truchon A.R."/>
            <person name="Schepens W."/>
            <person name="Wilhelm S.W."/>
        </authorList>
    </citation>
    <scope>NUCLEOTIDE SEQUENCE [LARGE SCALE GENOMIC DNA]</scope>
    <source>
        <strain evidence="2 3">CCMP1851</strain>
    </source>
</reference>
<feature type="chain" id="PRO_5045240486" evidence="1">
    <location>
        <begin position="20"/>
        <end position="209"/>
    </location>
</feature>
<organism evidence="2 3">
    <name type="scientific">Aureococcus anophagefferens</name>
    <name type="common">Harmful bloom alga</name>
    <dbReference type="NCBI Taxonomy" id="44056"/>
    <lineage>
        <taxon>Eukaryota</taxon>
        <taxon>Sar</taxon>
        <taxon>Stramenopiles</taxon>
        <taxon>Ochrophyta</taxon>
        <taxon>Pelagophyceae</taxon>
        <taxon>Pelagomonadales</taxon>
        <taxon>Pelagomonadaceae</taxon>
        <taxon>Aureococcus</taxon>
    </lineage>
</organism>
<sequence>MRRFALLIATATALAPTAYDRLAGAQLKNIATKQPVALTEQWNSDQKVVRDALPALNAAGVKLLVVGIGSVESGETFAKQTSFSPELLFVDDSELSDAYAAAGTRNTKRDDSGKAVFEGVGSMWSAATNDAIKERGRDDLNAVTGNLFNPGPYKPLMPKASTMRRSMEQTMVQGGSFVFDGDSVVAEHYDESSGAHLSIEALLAAAGAA</sequence>
<dbReference type="InterPro" id="IPR032801">
    <property type="entry name" value="PXL2A/B/C"/>
</dbReference>